<reference evidence="2 3" key="1">
    <citation type="submission" date="2009-02" db="EMBL/GenBank/DDBJ databases">
        <title>The Genome Sequence of Oxalobacter formigenes OXCC13.</title>
        <authorList>
            <consortium name="The Broad Institute Genome Sequencing Platform"/>
            <person name="Ward D."/>
            <person name="Young S.K."/>
            <person name="Kodira C.D."/>
            <person name="Zeng Q."/>
            <person name="Koehrsen M."/>
            <person name="Alvarado L."/>
            <person name="Berlin A."/>
            <person name="Borenstein D."/>
            <person name="Chen Z."/>
            <person name="Engels R."/>
            <person name="Freedman E."/>
            <person name="Gellesch M."/>
            <person name="Goldberg J."/>
            <person name="Griggs A."/>
            <person name="Gujja S."/>
            <person name="Heiman D."/>
            <person name="Hepburn T."/>
            <person name="Howarth C."/>
            <person name="Jen D."/>
            <person name="Larson L."/>
            <person name="Lewis B."/>
            <person name="Mehta T."/>
            <person name="Park D."/>
            <person name="Pearson M."/>
            <person name="Roberts A."/>
            <person name="Saif S."/>
            <person name="Shea T."/>
            <person name="Shenoy N."/>
            <person name="Sisk P."/>
            <person name="Stolte C."/>
            <person name="Sykes S."/>
            <person name="Walk T."/>
            <person name="White J."/>
            <person name="Yandava C."/>
            <person name="Allison M.J."/>
            <person name="Lander E."/>
            <person name="Nusbaum C."/>
            <person name="Galagan J."/>
            <person name="Birren B."/>
        </authorList>
    </citation>
    <scope>NUCLEOTIDE SEQUENCE [LARGE SCALE GENOMIC DNA]</scope>
    <source>
        <strain evidence="2 3">OXCC13</strain>
    </source>
</reference>
<proteinExistence type="predicted"/>
<dbReference type="HOGENOM" id="CLU_1308128_0_0_4"/>
<dbReference type="GeneID" id="77135756"/>
<dbReference type="Pfam" id="PF14301">
    <property type="entry name" value="DUF4376"/>
    <property type="match status" value="1"/>
</dbReference>
<dbReference type="EMBL" id="GG658170">
    <property type="protein sequence ID" value="EEO29309.1"/>
    <property type="molecule type" value="Genomic_DNA"/>
</dbReference>
<protein>
    <recommendedName>
        <fullName evidence="1">DUF4376 domain-containing protein</fullName>
    </recommendedName>
</protein>
<dbReference type="Proteomes" id="UP000005089">
    <property type="component" value="Unassembled WGS sequence"/>
</dbReference>
<evidence type="ECO:0000313" key="2">
    <source>
        <dbReference type="EMBL" id="EEO29309.1"/>
    </source>
</evidence>
<accession>C3X7Y3</accession>
<name>C3X7Y3_OXAFO</name>
<organism evidence="2 3">
    <name type="scientific">Oxalobacter formigenes OXCC13</name>
    <dbReference type="NCBI Taxonomy" id="556269"/>
    <lineage>
        <taxon>Bacteria</taxon>
        <taxon>Pseudomonadati</taxon>
        <taxon>Pseudomonadota</taxon>
        <taxon>Betaproteobacteria</taxon>
        <taxon>Burkholderiales</taxon>
        <taxon>Oxalobacteraceae</taxon>
        <taxon>Oxalobacter</taxon>
    </lineage>
</organism>
<dbReference type="RefSeq" id="WP_005879690.1">
    <property type="nucleotide sequence ID" value="NZ_CP019430.1"/>
</dbReference>
<dbReference type="AlphaFoldDB" id="C3X7Y3"/>
<dbReference type="InterPro" id="IPR025484">
    <property type="entry name" value="DUF4376"/>
</dbReference>
<evidence type="ECO:0000259" key="1">
    <source>
        <dbReference type="Pfam" id="PF14301"/>
    </source>
</evidence>
<dbReference type="STRING" id="847.BRW83_1924"/>
<evidence type="ECO:0000313" key="3">
    <source>
        <dbReference type="Proteomes" id="UP000005089"/>
    </source>
</evidence>
<sequence>MKDHVTVIPSDKTIIVNGIGLICDFKTHIPGLHALQWHGGKGSLEIVSDDGKISNHEISSYTSEVNSYVEIWQAKYDEINAPYVPTFEEAKAAKLAELNTAFTTAAETAHCTSSAGFEINADKTAARNISNLIVALEETDRETVHFCAYDNTFHTVNLPQLKTMRLEVIDHAEALYQMKWGLRNRIYAAETPGALEAIVITFEPEPDITGGQSATEASCNTDTPVTFIEQSNQSIYGEVNDEQTV</sequence>
<feature type="domain" description="DUF4376" evidence="1">
    <location>
        <begin position="89"/>
        <end position="197"/>
    </location>
</feature>
<gene>
    <name evidence="2" type="ORF">OFBG_00337</name>
</gene>
<keyword evidence="3" id="KW-1185">Reference proteome</keyword>